<accession>A0AAV9PZJ1</accession>
<evidence type="ECO:0000313" key="1">
    <source>
        <dbReference type="EMBL" id="KAK5530900.1"/>
    </source>
</evidence>
<keyword evidence="2" id="KW-1185">Reference proteome</keyword>
<reference evidence="1 2" key="1">
    <citation type="submission" date="2023-06" db="EMBL/GenBank/DDBJ databases">
        <title>Black Yeasts Isolated from many extreme environments.</title>
        <authorList>
            <person name="Coleine C."/>
            <person name="Stajich J.E."/>
            <person name="Selbmann L."/>
        </authorList>
    </citation>
    <scope>NUCLEOTIDE SEQUENCE [LARGE SCALE GENOMIC DNA]</scope>
    <source>
        <strain evidence="1 2">CCFEE 5887</strain>
    </source>
</reference>
<dbReference type="AlphaFoldDB" id="A0AAV9PZJ1"/>
<evidence type="ECO:0000313" key="2">
    <source>
        <dbReference type="Proteomes" id="UP001345827"/>
    </source>
</evidence>
<proteinExistence type="predicted"/>
<organism evidence="1 2">
    <name type="scientific">Vermiconidia calcicola</name>
    <dbReference type="NCBI Taxonomy" id="1690605"/>
    <lineage>
        <taxon>Eukaryota</taxon>
        <taxon>Fungi</taxon>
        <taxon>Dikarya</taxon>
        <taxon>Ascomycota</taxon>
        <taxon>Pezizomycotina</taxon>
        <taxon>Dothideomycetes</taxon>
        <taxon>Dothideomycetidae</taxon>
        <taxon>Mycosphaerellales</taxon>
        <taxon>Extremaceae</taxon>
        <taxon>Vermiconidia</taxon>
    </lineage>
</organism>
<protein>
    <submittedName>
        <fullName evidence="1">Uncharacterized protein</fullName>
    </submittedName>
</protein>
<dbReference type="Proteomes" id="UP001345827">
    <property type="component" value="Unassembled WGS sequence"/>
</dbReference>
<gene>
    <name evidence="1" type="ORF">LTR25_008757</name>
</gene>
<name>A0AAV9PZJ1_9PEZI</name>
<sequence length="430" mass="49144">MHIRPDTRSFARALQIAQKDNLASRVRRLVYHATIVENHDEEMSNPLSDYGVESIDHIDFVEDIPEWYREVIEAKIAYVENNQECYWEAIKAQGAFAELDEPEELSRLTSRLNNLESIATVRDVSGPIGGYVKHPTGLRATDFIEGRSFASLFEATASLSIKRLHGELVPWDFFADVNALPDTTLRLSGLRELSLDLHQMGLENCSDQRGTLQAVRIFLSHCSNLEALSIDFDEFPYGSESKFLECVSRATLYKCRYPRLARLTLQGLVTYEDKFIRFLKKHSSTLEDLMLADLMLVQSSNEDDPLSSESATSITGEKYSSSIGSVVSVFQKIHDVCYLKRVRLMRHFTNNFDEAWDFHEPISEGLVPRIRRFLCRQGPSPFPPLAEYLQMQKDSMKDRDSSVHNRDGPDPAAKQFCDDSCGWEPNLIRW</sequence>
<dbReference type="EMBL" id="JAXLQG010000018">
    <property type="protein sequence ID" value="KAK5530900.1"/>
    <property type="molecule type" value="Genomic_DNA"/>
</dbReference>
<comment type="caution">
    <text evidence="1">The sequence shown here is derived from an EMBL/GenBank/DDBJ whole genome shotgun (WGS) entry which is preliminary data.</text>
</comment>